<accession>A0A518HD92</accession>
<evidence type="ECO:0000313" key="2">
    <source>
        <dbReference type="Proteomes" id="UP000317835"/>
    </source>
</evidence>
<dbReference type="EMBL" id="CP036426">
    <property type="protein sequence ID" value="QDV38835.1"/>
    <property type="molecule type" value="Genomic_DNA"/>
</dbReference>
<dbReference type="RefSeq" id="WP_145277643.1">
    <property type="nucleotide sequence ID" value="NZ_CP036426.1"/>
</dbReference>
<name>A0A518HD92_9BACT</name>
<keyword evidence="2" id="KW-1185">Reference proteome</keyword>
<gene>
    <name evidence="1" type="ORF">ElP_67930</name>
</gene>
<dbReference type="AlphaFoldDB" id="A0A518HD92"/>
<sequence>MSNANWACFDCREVVRRPSQLAEAVPCPRCRLPCRCLGTRLRIPSKVDGRAWHALRAGYQEQRLASVSRVERLRVRRFHRLERRIEELEARPTIEGRDATLRRLREELASLRADRGGVVPR</sequence>
<dbReference type="Proteomes" id="UP000317835">
    <property type="component" value="Chromosome"/>
</dbReference>
<evidence type="ECO:0000313" key="1">
    <source>
        <dbReference type="EMBL" id="QDV38835.1"/>
    </source>
</evidence>
<reference evidence="1 2" key="1">
    <citation type="submission" date="2019-02" db="EMBL/GenBank/DDBJ databases">
        <title>Deep-cultivation of Planctomycetes and their phenomic and genomic characterization uncovers novel biology.</title>
        <authorList>
            <person name="Wiegand S."/>
            <person name="Jogler M."/>
            <person name="Boedeker C."/>
            <person name="Pinto D."/>
            <person name="Vollmers J."/>
            <person name="Rivas-Marin E."/>
            <person name="Kohn T."/>
            <person name="Peeters S.H."/>
            <person name="Heuer A."/>
            <person name="Rast P."/>
            <person name="Oberbeckmann S."/>
            <person name="Bunk B."/>
            <person name="Jeske O."/>
            <person name="Meyerdierks A."/>
            <person name="Storesund J.E."/>
            <person name="Kallscheuer N."/>
            <person name="Luecker S."/>
            <person name="Lage O.M."/>
            <person name="Pohl T."/>
            <person name="Merkel B.J."/>
            <person name="Hornburger P."/>
            <person name="Mueller R.-W."/>
            <person name="Bruemmer F."/>
            <person name="Labrenz M."/>
            <person name="Spormann A.M."/>
            <person name="Op den Camp H."/>
            <person name="Overmann J."/>
            <person name="Amann R."/>
            <person name="Jetten M.S.M."/>
            <person name="Mascher T."/>
            <person name="Medema M.H."/>
            <person name="Devos D.P."/>
            <person name="Kaster A.-K."/>
            <person name="Ovreas L."/>
            <person name="Rohde M."/>
            <person name="Galperin M.Y."/>
            <person name="Jogler C."/>
        </authorList>
    </citation>
    <scope>NUCLEOTIDE SEQUENCE [LARGE SCALE GENOMIC DNA]</scope>
    <source>
        <strain evidence="1 2">ElP</strain>
    </source>
</reference>
<proteinExistence type="predicted"/>
<protein>
    <submittedName>
        <fullName evidence="1">Uncharacterized protein</fullName>
    </submittedName>
</protein>
<organism evidence="1 2">
    <name type="scientific">Tautonia plasticadhaerens</name>
    <dbReference type="NCBI Taxonomy" id="2527974"/>
    <lineage>
        <taxon>Bacteria</taxon>
        <taxon>Pseudomonadati</taxon>
        <taxon>Planctomycetota</taxon>
        <taxon>Planctomycetia</taxon>
        <taxon>Isosphaerales</taxon>
        <taxon>Isosphaeraceae</taxon>
        <taxon>Tautonia</taxon>
    </lineage>
</organism>
<dbReference type="KEGG" id="tpla:ElP_67930"/>